<sequence>MTNKTLEDLKIIYKFRVYFDDLLDLDIVSDLEIDMIKQYLYNYIDQIHIRDIYYYNYYSKEKKEIILAEILGNINRALKDDNSRNTIVDLYQALFL</sequence>
<gene>
    <name evidence="1" type="ORF">Catovirus_1_631</name>
</gene>
<name>A0A1V0SA65_9VIRU</name>
<evidence type="ECO:0000313" key="1">
    <source>
        <dbReference type="EMBL" id="ARF08581.1"/>
    </source>
</evidence>
<proteinExistence type="predicted"/>
<reference evidence="1" key="1">
    <citation type="journal article" date="2017" name="Science">
        <title>Giant viruses with an expanded complement of translation system components.</title>
        <authorList>
            <person name="Schulz F."/>
            <person name="Yutin N."/>
            <person name="Ivanova N.N."/>
            <person name="Ortega D.R."/>
            <person name="Lee T.K."/>
            <person name="Vierheilig J."/>
            <person name="Daims H."/>
            <person name="Horn M."/>
            <person name="Wagner M."/>
            <person name="Jensen G.J."/>
            <person name="Kyrpides N.C."/>
            <person name="Koonin E.V."/>
            <person name="Woyke T."/>
        </authorList>
    </citation>
    <scope>NUCLEOTIDE SEQUENCE</scope>
    <source>
        <strain evidence="1">CTV1</strain>
    </source>
</reference>
<organism evidence="1">
    <name type="scientific">Catovirus CTV1</name>
    <dbReference type="NCBI Taxonomy" id="1977631"/>
    <lineage>
        <taxon>Viruses</taxon>
        <taxon>Varidnaviria</taxon>
        <taxon>Bamfordvirae</taxon>
        <taxon>Nucleocytoviricota</taxon>
        <taxon>Megaviricetes</taxon>
        <taxon>Imitervirales</taxon>
        <taxon>Mimiviridae</taxon>
        <taxon>Klosneuvirinae</taxon>
        <taxon>Catovirus</taxon>
    </lineage>
</organism>
<dbReference type="EMBL" id="KY684083">
    <property type="protein sequence ID" value="ARF08581.1"/>
    <property type="molecule type" value="Genomic_DNA"/>
</dbReference>
<protein>
    <submittedName>
        <fullName evidence="1">Uncharacterized protein</fullName>
    </submittedName>
</protein>
<accession>A0A1V0SA65</accession>